<sequence>MTYRKPGSEKTLKTIKVLHNRISERFPHSSLSGVCEVITIAESVINDIIFIGIAIFFLVTAEVRIKRGRALEALRDLRALSHVIDMHQLTKDPAKISKNSTQTPSSPSRTMSAFELTRYLDYCSEMLALTGKISALYVQNFNDSVVLAAVNELETLTTSLSRKIWQKIIILHKFEEAGR</sequence>
<dbReference type="EMBL" id="UOFJ01000664">
    <property type="protein sequence ID" value="VAW72486.1"/>
    <property type="molecule type" value="Genomic_DNA"/>
</dbReference>
<name>A0A3B0YVR9_9ZZZZ</name>
<gene>
    <name evidence="2" type="ORF">MNBD_GAMMA10-585</name>
</gene>
<evidence type="ECO:0000256" key="1">
    <source>
        <dbReference type="SAM" id="Phobius"/>
    </source>
</evidence>
<organism evidence="2">
    <name type="scientific">hydrothermal vent metagenome</name>
    <dbReference type="NCBI Taxonomy" id="652676"/>
    <lineage>
        <taxon>unclassified sequences</taxon>
        <taxon>metagenomes</taxon>
        <taxon>ecological metagenomes</taxon>
    </lineage>
</organism>
<keyword evidence="1" id="KW-0812">Transmembrane</keyword>
<accession>A0A3B0YVR9</accession>
<protein>
    <submittedName>
        <fullName evidence="2">Uncharacterized protein</fullName>
    </submittedName>
</protein>
<keyword evidence="1" id="KW-1133">Transmembrane helix</keyword>
<evidence type="ECO:0000313" key="2">
    <source>
        <dbReference type="EMBL" id="VAW72486.1"/>
    </source>
</evidence>
<keyword evidence="1" id="KW-0472">Membrane</keyword>
<reference evidence="2" key="1">
    <citation type="submission" date="2018-06" db="EMBL/GenBank/DDBJ databases">
        <authorList>
            <person name="Zhirakovskaya E."/>
        </authorList>
    </citation>
    <scope>NUCLEOTIDE SEQUENCE</scope>
</reference>
<feature type="transmembrane region" description="Helical" evidence="1">
    <location>
        <begin position="37"/>
        <end position="59"/>
    </location>
</feature>
<proteinExistence type="predicted"/>
<dbReference type="AlphaFoldDB" id="A0A3B0YVR9"/>